<sequence length="395" mass="44292">MVLFGVPSFFAILVVVVLVAAVLGLTGRPLAPWGMASSLVLLVLLLWGHPDQAVALAVFLVLSLGMTRWLMARPQSQPRFYASVALACAPLVTYKLTVSLTPAGLMGFVGISYATFKSIQILMETHDGLVTSDGLSLADQLYFLLNFFELDSGPIDRSRRFVADAHRRIPRDEYAGMLARGILLVLGGIAYKMVIAAYVHRGYALVPWGTGPVWQELWQQVVICYQYGLYLFFDFAGYTMMAMGVGYCLGIRVPRNFRAPFLASDPMDFWNRWHITLSTWLRDFVFMRITRVLMRHRVFKGTKGRLRTAQVGLIVNMLLMGFWHGVTIDYIGYGLYHGVLMAVTEAYHRSAFFKAHRDAVWLTMLSWFVTMQLVFMGFALFSGQVSFLVGGALNG</sequence>
<dbReference type="PANTHER" id="PTHR13285:SF23">
    <property type="entry name" value="TEICHOIC ACID D-ALANYLTRANSFERASE"/>
    <property type="match status" value="1"/>
</dbReference>
<dbReference type="eggNOG" id="COG1696">
    <property type="taxonomic scope" value="Bacteria"/>
</dbReference>
<keyword evidence="4 9" id="KW-0808">Transferase</keyword>
<feature type="transmembrane region" description="Helical" evidence="10">
    <location>
        <begin position="53"/>
        <end position="71"/>
    </location>
</feature>
<keyword evidence="6 10" id="KW-1133">Transmembrane helix</keyword>
<feature type="transmembrane region" description="Helical" evidence="10">
    <location>
        <begin position="359"/>
        <end position="381"/>
    </location>
</feature>
<keyword evidence="3 9" id="KW-1003">Cell membrane</keyword>
<proteinExistence type="inferred from homology"/>
<evidence type="ECO:0000256" key="9">
    <source>
        <dbReference type="PIRNR" id="PIRNR016636"/>
    </source>
</evidence>
<dbReference type="EMBL" id="AWEZ01000006">
    <property type="protein sequence ID" value="ERL10624.1"/>
    <property type="molecule type" value="Genomic_DNA"/>
</dbReference>
<dbReference type="InterPro" id="IPR004299">
    <property type="entry name" value="MBOAT_fam"/>
</dbReference>
<evidence type="ECO:0000313" key="12">
    <source>
        <dbReference type="Proteomes" id="UP000016638"/>
    </source>
</evidence>
<feature type="transmembrane region" description="Helical" evidence="10">
    <location>
        <begin position="177"/>
        <end position="199"/>
    </location>
</feature>
<evidence type="ECO:0000256" key="3">
    <source>
        <dbReference type="ARBA" id="ARBA00022475"/>
    </source>
</evidence>
<comment type="caution">
    <text evidence="11">The sequence shown here is derived from an EMBL/GenBank/DDBJ whole genome shotgun (WGS) entry which is preliminary data.</text>
</comment>
<evidence type="ECO:0000256" key="4">
    <source>
        <dbReference type="ARBA" id="ARBA00022679"/>
    </source>
</evidence>
<dbReference type="AlphaFoldDB" id="U2TC46"/>
<evidence type="ECO:0000256" key="5">
    <source>
        <dbReference type="ARBA" id="ARBA00022692"/>
    </source>
</evidence>
<dbReference type="InterPro" id="IPR024024">
    <property type="entry name" value="DltB"/>
</dbReference>
<dbReference type="NCBIfam" id="TIGR04091">
    <property type="entry name" value="LTA_dltB"/>
    <property type="match status" value="1"/>
</dbReference>
<gene>
    <name evidence="11" type="primary">dltB</name>
    <name evidence="11" type="ORF">HMPREF1316_1059</name>
</gene>
<evidence type="ECO:0000256" key="10">
    <source>
        <dbReference type="SAM" id="Phobius"/>
    </source>
</evidence>
<dbReference type="OrthoDB" id="139172at2"/>
<keyword evidence="7 9" id="KW-0472">Membrane</keyword>
<dbReference type="InterPro" id="IPR051085">
    <property type="entry name" value="MB_O-acyltransferase"/>
</dbReference>
<evidence type="ECO:0000256" key="7">
    <source>
        <dbReference type="ARBA" id="ARBA00023136"/>
    </source>
</evidence>
<keyword evidence="8 9" id="KW-0012">Acyltransferase</keyword>
<feature type="transmembrane region" description="Helical" evidence="10">
    <location>
        <begin position="227"/>
        <end position="249"/>
    </location>
</feature>
<dbReference type="GO" id="GO:0016746">
    <property type="term" value="F:acyltransferase activity"/>
    <property type="evidence" value="ECO:0007669"/>
    <property type="project" value="UniProtKB-KW"/>
</dbReference>
<feature type="transmembrane region" description="Helical" evidence="10">
    <location>
        <begin position="304"/>
        <end position="324"/>
    </location>
</feature>
<dbReference type="GO" id="GO:0005886">
    <property type="term" value="C:plasma membrane"/>
    <property type="evidence" value="ECO:0007669"/>
    <property type="project" value="UniProtKB-SubCell"/>
</dbReference>
<protein>
    <submittedName>
        <fullName evidence="11">D-alanyl-lipoteichoic acid biosynthesis protein DltB</fullName>
    </submittedName>
</protein>
<evidence type="ECO:0000313" key="11">
    <source>
        <dbReference type="EMBL" id="ERL10624.1"/>
    </source>
</evidence>
<accession>U2TC46</accession>
<dbReference type="Proteomes" id="UP000016638">
    <property type="component" value="Unassembled WGS sequence"/>
</dbReference>
<dbReference type="Pfam" id="PF03062">
    <property type="entry name" value="MBOAT"/>
    <property type="match status" value="1"/>
</dbReference>
<dbReference type="GO" id="GO:0070395">
    <property type="term" value="P:lipoteichoic acid biosynthetic process"/>
    <property type="evidence" value="ECO:0007669"/>
    <property type="project" value="InterPro"/>
</dbReference>
<evidence type="ECO:0000256" key="1">
    <source>
        <dbReference type="ARBA" id="ARBA00004651"/>
    </source>
</evidence>
<name>U2TC46_9ACTN</name>
<keyword evidence="12" id="KW-1185">Reference proteome</keyword>
<dbReference type="PATRIC" id="fig|1125712.3.peg.110"/>
<evidence type="ECO:0000256" key="2">
    <source>
        <dbReference type="ARBA" id="ARBA00010323"/>
    </source>
</evidence>
<feature type="transmembrane region" description="Helical" evidence="10">
    <location>
        <begin position="6"/>
        <end position="23"/>
    </location>
</feature>
<evidence type="ECO:0000256" key="6">
    <source>
        <dbReference type="ARBA" id="ARBA00022989"/>
    </source>
</evidence>
<dbReference type="PANTHER" id="PTHR13285">
    <property type="entry name" value="ACYLTRANSFERASE"/>
    <property type="match status" value="1"/>
</dbReference>
<feature type="transmembrane region" description="Helical" evidence="10">
    <location>
        <begin position="30"/>
        <end position="47"/>
    </location>
</feature>
<comment type="subcellular location">
    <subcellularLocation>
        <location evidence="1">Cell membrane</location>
        <topology evidence="1">Multi-pass membrane protein</topology>
    </subcellularLocation>
</comment>
<keyword evidence="5 10" id="KW-0812">Transmembrane</keyword>
<organism evidence="11 12">
    <name type="scientific">Olsenella profusa F0195</name>
    <dbReference type="NCBI Taxonomy" id="1125712"/>
    <lineage>
        <taxon>Bacteria</taxon>
        <taxon>Bacillati</taxon>
        <taxon>Actinomycetota</taxon>
        <taxon>Coriobacteriia</taxon>
        <taxon>Coriobacteriales</taxon>
        <taxon>Atopobiaceae</taxon>
        <taxon>Olsenella</taxon>
    </lineage>
</organism>
<dbReference type="RefSeq" id="WP_021724948.1">
    <property type="nucleotide sequence ID" value="NZ_AWEZ01000006.1"/>
</dbReference>
<dbReference type="STRING" id="1125712.HMPREF1316_1059"/>
<evidence type="ECO:0000256" key="8">
    <source>
        <dbReference type="ARBA" id="ARBA00023315"/>
    </source>
</evidence>
<comment type="similarity">
    <text evidence="2 9">Belongs to the membrane-bound acyltransferase family.</text>
</comment>
<reference evidence="11 12" key="1">
    <citation type="submission" date="2013-08" db="EMBL/GenBank/DDBJ databases">
        <authorList>
            <person name="Durkin A.S."/>
            <person name="Haft D.R."/>
            <person name="McCorrison J."/>
            <person name="Torralba M."/>
            <person name="Gillis M."/>
            <person name="Haft D.H."/>
            <person name="Methe B."/>
            <person name="Sutton G."/>
            <person name="Nelson K.E."/>
        </authorList>
    </citation>
    <scope>NUCLEOTIDE SEQUENCE [LARGE SCALE GENOMIC DNA]</scope>
    <source>
        <strain evidence="11 12">F0195</strain>
    </source>
</reference>
<dbReference type="PIRSF" id="PIRSF016636">
    <property type="entry name" value="AlgI_DltB"/>
    <property type="match status" value="1"/>
</dbReference>
<dbReference type="InterPro" id="IPR024194">
    <property type="entry name" value="Ac/AlaTfrase_AlgI/DltB"/>
</dbReference>